<reference evidence="6" key="1">
    <citation type="journal article" date="2012" name="Stand. Genomic Sci.">
        <title>Genome sequence of strain HIMB624, a cultured representative from the OM43 clade of marine Betaproteobacteria.</title>
        <authorList>
            <person name="Huggett M.J."/>
            <person name="Hayakawa D.H."/>
            <person name="Rappe M.S."/>
        </authorList>
    </citation>
    <scope>NUCLEOTIDE SEQUENCE [LARGE SCALE GENOMIC DNA]</scope>
    <source>
        <strain evidence="6">KB13</strain>
    </source>
</reference>
<dbReference type="PROSITE" id="PS51782">
    <property type="entry name" value="LYSM"/>
    <property type="match status" value="1"/>
</dbReference>
<dbReference type="HOGENOM" id="CLU_029425_0_2_4"/>
<feature type="signal peptide" evidence="3">
    <location>
        <begin position="1"/>
        <end position="20"/>
    </location>
</feature>
<dbReference type="InterPro" id="IPR036779">
    <property type="entry name" value="LysM_dom_sf"/>
</dbReference>
<dbReference type="InterPro" id="IPR018392">
    <property type="entry name" value="LysM"/>
</dbReference>
<gene>
    <name evidence="5" type="ORF">KB13_1027</name>
</gene>
<dbReference type="Gene3D" id="2.70.70.10">
    <property type="entry name" value="Glucose Permease (Domain IIA)"/>
    <property type="match status" value="1"/>
</dbReference>
<dbReference type="SMART" id="SM00257">
    <property type="entry name" value="LysM"/>
    <property type="match status" value="1"/>
</dbReference>
<dbReference type="PANTHER" id="PTHR21666:SF263">
    <property type="entry name" value="MUREIN HYDROLASE ACTIVATOR NLPD"/>
    <property type="match status" value="1"/>
</dbReference>
<feature type="chain" id="PRO_5002841234" evidence="3">
    <location>
        <begin position="21"/>
        <end position="286"/>
    </location>
</feature>
<dbReference type="InterPro" id="IPR016047">
    <property type="entry name" value="M23ase_b-sheet_dom"/>
</dbReference>
<dbReference type="eggNOG" id="COG4942">
    <property type="taxonomic scope" value="Bacteria"/>
</dbReference>
<proteinExistence type="inferred from homology"/>
<dbReference type="GO" id="GO:0004222">
    <property type="term" value="F:metalloendopeptidase activity"/>
    <property type="evidence" value="ECO:0007669"/>
    <property type="project" value="TreeGrafter"/>
</dbReference>
<evidence type="ECO:0000313" key="5">
    <source>
        <dbReference type="EMBL" id="EDZ64895.1"/>
    </source>
</evidence>
<dbReference type="CDD" id="cd00118">
    <property type="entry name" value="LysM"/>
    <property type="match status" value="1"/>
</dbReference>
<dbReference type="CDD" id="cd12797">
    <property type="entry name" value="M23_peptidase"/>
    <property type="match status" value="1"/>
</dbReference>
<dbReference type="AlphaFoldDB" id="B6BWV7"/>
<evidence type="ECO:0000256" key="3">
    <source>
        <dbReference type="SAM" id="SignalP"/>
    </source>
</evidence>
<dbReference type="Pfam" id="PF01476">
    <property type="entry name" value="LysM"/>
    <property type="match status" value="1"/>
</dbReference>
<dbReference type="EMBL" id="DS995299">
    <property type="protein sequence ID" value="EDZ64895.1"/>
    <property type="molecule type" value="Genomic_DNA"/>
</dbReference>
<dbReference type="SUPFAM" id="SSF51261">
    <property type="entry name" value="Duplicated hybrid motif"/>
    <property type="match status" value="1"/>
</dbReference>
<keyword evidence="6" id="KW-1185">Reference proteome</keyword>
<feature type="compositionally biased region" description="Basic and acidic residues" evidence="2">
    <location>
        <begin position="89"/>
        <end position="110"/>
    </location>
</feature>
<sequence length="286" mass="32001">MKLIQLFLLLLTISLFQGCASKLPVPVDNSKNVIQKCPDVYIVKKGDTIFSLSLKCGFDYKDVAEVNNIKKPYKISAGEEIRFDLLRNESKSNSESDDSKSDNVEIARLDDNDEQEVREEKALTQEDIGEPIEINEPVATLEIYNTQSVKKTKEIVAKNTESLANRFMWPTEGDIAQQFNPDDGMKGILIEGSLGQEVKAIAKGRVIYAGEDLKGYGKLIIIKHDDDILSVYGHNRELLVTEGQKISAGEIISTMGQTDDGKIHLHFEIRKSGLSVNPMNYFKSRT</sequence>
<dbReference type="GO" id="GO:0032153">
    <property type="term" value="C:cell division site"/>
    <property type="evidence" value="ECO:0007669"/>
    <property type="project" value="TreeGrafter"/>
</dbReference>
<keyword evidence="3" id="KW-0732">Signal</keyword>
<organism evidence="5 6">
    <name type="scientific">beta proteobacterium KB13</name>
    <dbReference type="NCBI Taxonomy" id="314607"/>
    <lineage>
        <taxon>Bacteria</taxon>
        <taxon>Pseudomonadati</taxon>
        <taxon>Pseudomonadota</taxon>
        <taxon>Betaproteobacteria</taxon>
        <taxon>Nitrosomonadales</taxon>
        <taxon>OM43 clade</taxon>
    </lineage>
</organism>
<dbReference type="InterPro" id="IPR050570">
    <property type="entry name" value="Cell_wall_metabolism_enzyme"/>
</dbReference>
<protein>
    <submittedName>
        <fullName evidence="5">Peptidase M23B</fullName>
    </submittedName>
</protein>
<dbReference type="GO" id="GO:0009279">
    <property type="term" value="C:cell outer membrane"/>
    <property type="evidence" value="ECO:0007669"/>
    <property type="project" value="TreeGrafter"/>
</dbReference>
<dbReference type="InterPro" id="IPR011055">
    <property type="entry name" value="Dup_hybrid_motif"/>
</dbReference>
<dbReference type="Gene3D" id="3.10.350.10">
    <property type="entry name" value="LysM domain"/>
    <property type="match status" value="1"/>
</dbReference>
<evidence type="ECO:0000259" key="4">
    <source>
        <dbReference type="PROSITE" id="PS51782"/>
    </source>
</evidence>
<dbReference type="PANTHER" id="PTHR21666">
    <property type="entry name" value="PEPTIDASE-RELATED"/>
    <property type="match status" value="1"/>
</dbReference>
<evidence type="ECO:0000256" key="1">
    <source>
        <dbReference type="ARBA" id="ARBA00038420"/>
    </source>
</evidence>
<comment type="similarity">
    <text evidence="1">Belongs to the E.coli NlpD/Haemophilus LppB family.</text>
</comment>
<feature type="region of interest" description="Disordered" evidence="2">
    <location>
        <begin position="89"/>
        <end position="123"/>
    </location>
</feature>
<feature type="domain" description="LysM" evidence="4">
    <location>
        <begin position="39"/>
        <end position="83"/>
    </location>
</feature>
<dbReference type="Proteomes" id="UP000004188">
    <property type="component" value="Unassembled WGS sequence"/>
</dbReference>
<accession>B6BWV7</accession>
<dbReference type="PROSITE" id="PS51257">
    <property type="entry name" value="PROKAR_LIPOPROTEIN"/>
    <property type="match status" value="1"/>
</dbReference>
<dbReference type="Pfam" id="PF01551">
    <property type="entry name" value="Peptidase_M23"/>
    <property type="match status" value="1"/>
</dbReference>
<dbReference type="STRING" id="314607.KB13_1027"/>
<evidence type="ECO:0000313" key="6">
    <source>
        <dbReference type="Proteomes" id="UP000004188"/>
    </source>
</evidence>
<evidence type="ECO:0000256" key="2">
    <source>
        <dbReference type="SAM" id="MobiDB-lite"/>
    </source>
</evidence>
<name>B6BWV7_9PROT</name>